<evidence type="ECO:0000313" key="2">
    <source>
        <dbReference type="Proteomes" id="UP000318681"/>
    </source>
</evidence>
<protein>
    <submittedName>
        <fullName evidence="1">REDY-like protein HapK</fullName>
    </submittedName>
</protein>
<dbReference type="OrthoDB" id="4731620at2"/>
<accession>A0A558RB94</accession>
<sequence length="104" mass="11249">MTRIIVLLNLKPGKSAADYEKWALTTDLPTVNALDSVDSFTVFQATGVLGGSTSPYQYIEVIDVADMDLFGTETGTDAMGRVAAEFQEWADPIFIVTRKVEAAA</sequence>
<comment type="caution">
    <text evidence="1">The sequence shown here is derived from an EMBL/GenBank/DDBJ whole genome shotgun (WGS) entry which is preliminary data.</text>
</comment>
<dbReference type="RefSeq" id="WP_145148349.1">
    <property type="nucleotide sequence ID" value="NZ_VNIM01000009.1"/>
</dbReference>
<name>A0A558RB94_9SPHN</name>
<dbReference type="Gene3D" id="3.30.70.100">
    <property type="match status" value="1"/>
</dbReference>
<keyword evidence="2" id="KW-1185">Reference proteome</keyword>
<dbReference type="AlphaFoldDB" id="A0A558RB94"/>
<organism evidence="1 2">
    <name type="scientific">Alterirhizorhabdus solaris</name>
    <dbReference type="NCBI Taxonomy" id="2529389"/>
    <lineage>
        <taxon>Bacteria</taxon>
        <taxon>Pseudomonadati</taxon>
        <taxon>Pseudomonadota</taxon>
        <taxon>Alphaproteobacteria</taxon>
        <taxon>Sphingomonadales</taxon>
        <taxon>Rhizorhabdaceae</taxon>
        <taxon>Alterirhizorhabdus</taxon>
    </lineage>
</organism>
<evidence type="ECO:0000313" key="1">
    <source>
        <dbReference type="EMBL" id="TVV76542.1"/>
    </source>
</evidence>
<reference evidence="1 2" key="1">
    <citation type="submission" date="2019-07" db="EMBL/GenBank/DDBJ databases">
        <title>Sphingomonas solaris sp. nov., isolated from a solar panel from Boston, Massachusetts.</title>
        <authorList>
            <person name="Tanner K."/>
            <person name="Pascual J."/>
            <person name="Mancuso C."/>
            <person name="Pereto J."/>
            <person name="Khalil A."/>
            <person name="Vilanova C."/>
        </authorList>
    </citation>
    <scope>NUCLEOTIDE SEQUENCE [LARGE SCALE GENOMIC DNA]</scope>
    <source>
        <strain evidence="1 2">R4DWN</strain>
    </source>
</reference>
<proteinExistence type="predicted"/>
<dbReference type="EMBL" id="VNIM01000009">
    <property type="protein sequence ID" value="TVV76542.1"/>
    <property type="molecule type" value="Genomic_DNA"/>
</dbReference>
<dbReference type="Pfam" id="PF11639">
    <property type="entry name" value="HapK"/>
    <property type="match status" value="1"/>
</dbReference>
<dbReference type="Proteomes" id="UP000318681">
    <property type="component" value="Unassembled WGS sequence"/>
</dbReference>
<gene>
    <name evidence="1" type="ORF">FOY91_03900</name>
</gene>
<dbReference type="InterPro" id="IPR021667">
    <property type="entry name" value="HapK"/>
</dbReference>